<organism evidence="1 2">
    <name type="scientific">Naganishia adeliensis</name>
    <dbReference type="NCBI Taxonomy" id="92952"/>
    <lineage>
        <taxon>Eukaryota</taxon>
        <taxon>Fungi</taxon>
        <taxon>Dikarya</taxon>
        <taxon>Basidiomycota</taxon>
        <taxon>Agaricomycotina</taxon>
        <taxon>Tremellomycetes</taxon>
        <taxon>Filobasidiales</taxon>
        <taxon>Filobasidiaceae</taxon>
        <taxon>Naganishia</taxon>
    </lineage>
</organism>
<name>A0ACC2WSX3_9TREE</name>
<evidence type="ECO:0000313" key="1">
    <source>
        <dbReference type="EMBL" id="KAJ9114863.1"/>
    </source>
</evidence>
<accession>A0ACC2WSX3</accession>
<protein>
    <submittedName>
        <fullName evidence="1">Uncharacterized protein</fullName>
    </submittedName>
</protein>
<sequence>MIYELLVIKLFFHFSHDDQSPASRSALSLSSRATFSSGDRPKPVNWESDSLQLSKAESSLDLELEDVPGLLRLPSRGVVDDITRRRRTEGEIKGNTVSSQQWKDIRLLALQAEGWVVLFGRKALTDPIRLILPLAINTNSLTPAALKGIFSALDKMEISQLPEILPPLIETPTVDFEEDKIPEEEEGEATLDKETIYISIATPDSSVVYYKLAKGIKKPQDVPDE</sequence>
<comment type="caution">
    <text evidence="1">The sequence shown here is derived from an EMBL/GenBank/DDBJ whole genome shotgun (WGS) entry which is preliminary data.</text>
</comment>
<dbReference type="EMBL" id="JASBWS010000007">
    <property type="protein sequence ID" value="KAJ9114863.1"/>
    <property type="molecule type" value="Genomic_DNA"/>
</dbReference>
<keyword evidence="2" id="KW-1185">Reference proteome</keyword>
<dbReference type="Proteomes" id="UP001230649">
    <property type="component" value="Unassembled WGS sequence"/>
</dbReference>
<reference evidence="1" key="1">
    <citation type="submission" date="2023-04" db="EMBL/GenBank/DDBJ databases">
        <title>Draft Genome sequencing of Naganishia species isolated from polar environments using Oxford Nanopore Technology.</title>
        <authorList>
            <person name="Leo P."/>
            <person name="Venkateswaran K."/>
        </authorList>
    </citation>
    <scope>NUCLEOTIDE SEQUENCE</scope>
    <source>
        <strain evidence="1">MNA-CCFEE 5262</strain>
    </source>
</reference>
<evidence type="ECO:0000313" key="2">
    <source>
        <dbReference type="Proteomes" id="UP001230649"/>
    </source>
</evidence>
<proteinExistence type="predicted"/>
<gene>
    <name evidence="1" type="ORF">QFC20_001234</name>
</gene>